<feature type="domain" description="HTH-like" evidence="1">
    <location>
        <begin position="13"/>
        <end position="74"/>
    </location>
</feature>
<reference evidence="2 3" key="1">
    <citation type="submission" date="2018-11" db="EMBL/GenBank/DDBJ databases">
        <authorList>
            <person name="Da X."/>
        </authorList>
    </citation>
    <scope>NUCLEOTIDE SEQUENCE [LARGE SCALE GENOMIC DNA]</scope>
    <source>
        <strain evidence="2 3">S14-144</strain>
    </source>
</reference>
<sequence>MKRAPCARAIRDVEVLAQIRRVHEGSRGGLYGVLKVYHQLHRENVLVQGTPVARCTAERLMRLHGLKGVHRSRRVRTTIPDVTADRAPDLVKRKFTATAPNQLWVVDFTYVSTIAGWVYVAFAIDVFFTDDRRVAIVDVNENGSTIGCA</sequence>
<dbReference type="OrthoDB" id="4281720at2"/>
<protein>
    <recommendedName>
        <fullName evidence="1">HTH-like domain-containing protein</fullName>
    </recommendedName>
</protein>
<dbReference type="GO" id="GO:0003676">
    <property type="term" value="F:nucleic acid binding"/>
    <property type="evidence" value="ECO:0007669"/>
    <property type="project" value="InterPro"/>
</dbReference>
<dbReference type="AlphaFoldDB" id="A0A3G8ZV91"/>
<dbReference type="Proteomes" id="UP000268084">
    <property type="component" value="Chromosome"/>
</dbReference>
<dbReference type="PANTHER" id="PTHR46889:SF4">
    <property type="entry name" value="TRANSPOSASE INSO FOR INSERTION SEQUENCE ELEMENT IS911B-RELATED"/>
    <property type="match status" value="1"/>
</dbReference>
<evidence type="ECO:0000313" key="3">
    <source>
        <dbReference type="Proteomes" id="UP000268084"/>
    </source>
</evidence>
<dbReference type="Pfam" id="PF13276">
    <property type="entry name" value="HTH_21"/>
    <property type="match status" value="1"/>
</dbReference>
<dbReference type="Gene3D" id="3.30.420.10">
    <property type="entry name" value="Ribonuclease H-like superfamily/Ribonuclease H"/>
    <property type="match status" value="1"/>
</dbReference>
<name>A0A3G8ZV91_9ACTN</name>
<dbReference type="InterPro" id="IPR050900">
    <property type="entry name" value="Transposase_IS3/IS150/IS904"/>
</dbReference>
<dbReference type="RefSeq" id="WP_124799303.1">
    <property type="nucleotide sequence ID" value="NZ_CP034170.1"/>
</dbReference>
<accession>A0A3G8ZV91</accession>
<dbReference type="KEGG" id="nak:EH165_09825"/>
<organism evidence="2 3">
    <name type="scientific">Nakamurella antarctica</name>
    <dbReference type="NCBI Taxonomy" id="1902245"/>
    <lineage>
        <taxon>Bacteria</taxon>
        <taxon>Bacillati</taxon>
        <taxon>Actinomycetota</taxon>
        <taxon>Actinomycetes</taxon>
        <taxon>Nakamurellales</taxon>
        <taxon>Nakamurellaceae</taxon>
        <taxon>Nakamurella</taxon>
    </lineage>
</organism>
<dbReference type="EMBL" id="CP034170">
    <property type="protein sequence ID" value="AZI58394.1"/>
    <property type="molecule type" value="Genomic_DNA"/>
</dbReference>
<dbReference type="InterPro" id="IPR025948">
    <property type="entry name" value="HTH-like_dom"/>
</dbReference>
<reference evidence="2 3" key="2">
    <citation type="submission" date="2018-12" db="EMBL/GenBank/DDBJ databases">
        <title>Nakamurella antarcticus sp. nov., isolated from Antarctica South Shetland Islands soil.</title>
        <authorList>
            <person name="Peng F."/>
        </authorList>
    </citation>
    <scope>NUCLEOTIDE SEQUENCE [LARGE SCALE GENOMIC DNA]</scope>
    <source>
        <strain evidence="2 3">S14-144</strain>
    </source>
</reference>
<keyword evidence="3" id="KW-1185">Reference proteome</keyword>
<gene>
    <name evidence="2" type="ORF">EH165_09825</name>
</gene>
<evidence type="ECO:0000313" key="2">
    <source>
        <dbReference type="EMBL" id="AZI58394.1"/>
    </source>
</evidence>
<dbReference type="SUPFAM" id="SSF53098">
    <property type="entry name" value="Ribonuclease H-like"/>
    <property type="match status" value="1"/>
</dbReference>
<dbReference type="InterPro" id="IPR036397">
    <property type="entry name" value="RNaseH_sf"/>
</dbReference>
<dbReference type="InterPro" id="IPR012337">
    <property type="entry name" value="RNaseH-like_sf"/>
</dbReference>
<proteinExistence type="predicted"/>
<evidence type="ECO:0000259" key="1">
    <source>
        <dbReference type="Pfam" id="PF13276"/>
    </source>
</evidence>
<dbReference type="PANTHER" id="PTHR46889">
    <property type="entry name" value="TRANSPOSASE INSF FOR INSERTION SEQUENCE IS3B-RELATED"/>
    <property type="match status" value="1"/>
</dbReference>